<feature type="domain" description="RNA polymerase sigma factor 70 region 4 type 2" evidence="7">
    <location>
        <begin position="134"/>
        <end position="182"/>
    </location>
</feature>
<dbReference type="PANTHER" id="PTHR47756">
    <property type="entry name" value="BLL6612 PROTEIN-RELATED"/>
    <property type="match status" value="1"/>
</dbReference>
<evidence type="ECO:0000256" key="3">
    <source>
        <dbReference type="ARBA" id="ARBA00023082"/>
    </source>
</evidence>
<reference evidence="9 10" key="1">
    <citation type="submission" date="2024-10" db="EMBL/GenBank/DDBJ databases">
        <title>The Natural Products Discovery Center: Release of the First 8490 Sequenced Strains for Exploring Actinobacteria Biosynthetic Diversity.</title>
        <authorList>
            <person name="Kalkreuter E."/>
            <person name="Kautsar S.A."/>
            <person name="Yang D."/>
            <person name="Bader C.D."/>
            <person name="Teijaro C.N."/>
            <person name="Fluegel L."/>
            <person name="Davis C.M."/>
            <person name="Simpson J.R."/>
            <person name="Lauterbach L."/>
            <person name="Steele A.D."/>
            <person name="Gui C."/>
            <person name="Meng S."/>
            <person name="Li G."/>
            <person name="Viehrig K."/>
            <person name="Ye F."/>
            <person name="Su P."/>
            <person name="Kiefer A.F."/>
            <person name="Nichols A."/>
            <person name="Cepeda A.J."/>
            <person name="Yan W."/>
            <person name="Fan B."/>
            <person name="Jiang Y."/>
            <person name="Adhikari A."/>
            <person name="Zheng C.-J."/>
            <person name="Schuster L."/>
            <person name="Cowan T.M."/>
            <person name="Smanski M.J."/>
            <person name="Chevrette M.G."/>
            <person name="De Carvalho L.P.S."/>
            <person name="Shen B."/>
        </authorList>
    </citation>
    <scope>NUCLEOTIDE SEQUENCE [LARGE SCALE GENOMIC DNA]</scope>
    <source>
        <strain evidence="9 10">NPDC004119</strain>
    </source>
</reference>
<keyword evidence="2" id="KW-0805">Transcription regulation</keyword>
<dbReference type="NCBIfam" id="TIGR02937">
    <property type="entry name" value="sigma70-ECF"/>
    <property type="match status" value="1"/>
</dbReference>
<comment type="caution">
    <text evidence="9">The sequence shown here is derived from an EMBL/GenBank/DDBJ whole genome shotgun (WGS) entry which is preliminary data.</text>
</comment>
<evidence type="ECO:0000256" key="4">
    <source>
        <dbReference type="ARBA" id="ARBA00023125"/>
    </source>
</evidence>
<keyword evidence="3" id="KW-0731">Sigma factor</keyword>
<evidence type="ECO:0000259" key="6">
    <source>
        <dbReference type="Pfam" id="PF04542"/>
    </source>
</evidence>
<proteinExistence type="inferred from homology"/>
<keyword evidence="10" id="KW-1185">Reference proteome</keyword>
<name>A0ABW6PDD4_9NOCA</name>
<dbReference type="Proteomes" id="UP001601442">
    <property type="component" value="Unassembled WGS sequence"/>
</dbReference>
<feature type="domain" description="RNA polymerase sigma-70 region 2" evidence="6">
    <location>
        <begin position="33"/>
        <end position="92"/>
    </location>
</feature>
<evidence type="ECO:0000256" key="1">
    <source>
        <dbReference type="ARBA" id="ARBA00010641"/>
    </source>
</evidence>
<accession>A0ABW6PDD4</accession>
<dbReference type="InterPro" id="IPR013325">
    <property type="entry name" value="RNA_pol_sigma_r2"/>
</dbReference>
<evidence type="ECO:0000259" key="7">
    <source>
        <dbReference type="Pfam" id="PF08281"/>
    </source>
</evidence>
<comment type="similarity">
    <text evidence="1">Belongs to the sigma-70 factor family. ECF subfamily.</text>
</comment>
<feature type="domain" description="DUF6596" evidence="8">
    <location>
        <begin position="200"/>
        <end position="298"/>
    </location>
</feature>
<dbReference type="InterPro" id="IPR007627">
    <property type="entry name" value="RNA_pol_sigma70_r2"/>
</dbReference>
<dbReference type="SUPFAM" id="SSF88659">
    <property type="entry name" value="Sigma3 and sigma4 domains of RNA polymerase sigma factors"/>
    <property type="match status" value="1"/>
</dbReference>
<protein>
    <submittedName>
        <fullName evidence="9">RNA polymerase sigma factor</fullName>
    </submittedName>
</protein>
<evidence type="ECO:0000313" key="9">
    <source>
        <dbReference type="EMBL" id="MFF0501186.1"/>
    </source>
</evidence>
<keyword evidence="4" id="KW-0238">DNA-binding</keyword>
<dbReference type="Gene3D" id="1.25.40.10">
    <property type="entry name" value="Tetratricopeptide repeat domain"/>
    <property type="match status" value="1"/>
</dbReference>
<dbReference type="InterPro" id="IPR013249">
    <property type="entry name" value="RNA_pol_sigma70_r4_t2"/>
</dbReference>
<dbReference type="InterPro" id="IPR036388">
    <property type="entry name" value="WH-like_DNA-bd_sf"/>
</dbReference>
<evidence type="ECO:0000259" key="8">
    <source>
        <dbReference type="Pfam" id="PF20239"/>
    </source>
</evidence>
<dbReference type="Pfam" id="PF20239">
    <property type="entry name" value="DUF6596"/>
    <property type="match status" value="1"/>
</dbReference>
<dbReference type="InterPro" id="IPR011990">
    <property type="entry name" value="TPR-like_helical_dom_sf"/>
</dbReference>
<sequence>MLDDHSPGPARTDRSTDRVAAAVADAHRREWAFVLAATVRVTHDLELAEECVQDAYAQALVRWAADGIPSRPAAWLTTVARNRALDLLRRQSTARRALPLLIADEKTIGTTDFDAVDPYDPQFPDDRLRLICTCCHPALAPQTQVALTLRLVCGLTTAEVARAFLVAEPTMAARITRAKKKIAAARIPYRVPGPAELPERIDAVLAVVHLLFTTGHTAPSGDDLIRRDLTERALDLARMLHALLPEDPEIAGLLALLLLTDARRAARVTSGGAMVALADQDRARWDREEITQGIALVRFALERRPGRYALQAAIAAVHAEAPSYAATDWQEIRGLYDVLIRIWPSPVVALNRAVAIGMAGDPAAGSAALDALAGEPQLAGYSYLPAARAHFLTELGRFDEARLAYSEALLLTENAAERDFLDRRLAELDRRASGRHNGR</sequence>
<dbReference type="Pfam" id="PF04542">
    <property type="entry name" value="Sigma70_r2"/>
    <property type="match status" value="1"/>
</dbReference>
<dbReference type="Gene3D" id="1.10.10.10">
    <property type="entry name" value="Winged helix-like DNA-binding domain superfamily/Winged helix DNA-binding domain"/>
    <property type="match status" value="1"/>
</dbReference>
<evidence type="ECO:0000256" key="2">
    <source>
        <dbReference type="ARBA" id="ARBA00023015"/>
    </source>
</evidence>
<evidence type="ECO:0000256" key="5">
    <source>
        <dbReference type="ARBA" id="ARBA00023163"/>
    </source>
</evidence>
<dbReference type="Pfam" id="PF08281">
    <property type="entry name" value="Sigma70_r4_2"/>
    <property type="match status" value="1"/>
</dbReference>
<dbReference type="PANTHER" id="PTHR47756:SF2">
    <property type="entry name" value="BLL6612 PROTEIN"/>
    <property type="match status" value="1"/>
</dbReference>
<organism evidence="9 10">
    <name type="scientific">Nocardia aobensis</name>
    <dbReference type="NCBI Taxonomy" id="257277"/>
    <lineage>
        <taxon>Bacteria</taxon>
        <taxon>Bacillati</taxon>
        <taxon>Actinomycetota</taxon>
        <taxon>Actinomycetes</taxon>
        <taxon>Mycobacteriales</taxon>
        <taxon>Nocardiaceae</taxon>
        <taxon>Nocardia</taxon>
    </lineage>
</organism>
<dbReference type="InterPro" id="IPR046531">
    <property type="entry name" value="DUF6596"/>
</dbReference>
<dbReference type="RefSeq" id="WP_387401045.1">
    <property type="nucleotide sequence ID" value="NZ_JBIAMT010000008.1"/>
</dbReference>
<dbReference type="InterPro" id="IPR014284">
    <property type="entry name" value="RNA_pol_sigma-70_dom"/>
</dbReference>
<gene>
    <name evidence="9" type="ORF">ACFYU5_32635</name>
</gene>
<dbReference type="EMBL" id="JBIAMT010000008">
    <property type="protein sequence ID" value="MFF0501186.1"/>
    <property type="molecule type" value="Genomic_DNA"/>
</dbReference>
<evidence type="ECO:0000313" key="10">
    <source>
        <dbReference type="Proteomes" id="UP001601442"/>
    </source>
</evidence>
<dbReference type="SUPFAM" id="SSF88946">
    <property type="entry name" value="Sigma2 domain of RNA polymerase sigma factors"/>
    <property type="match status" value="1"/>
</dbReference>
<dbReference type="Gene3D" id="1.10.1740.10">
    <property type="match status" value="1"/>
</dbReference>
<dbReference type="InterPro" id="IPR013324">
    <property type="entry name" value="RNA_pol_sigma_r3/r4-like"/>
</dbReference>
<keyword evidence="5" id="KW-0804">Transcription</keyword>